<dbReference type="Pfam" id="PF00083">
    <property type="entry name" value="Sugar_tr"/>
    <property type="match status" value="1"/>
</dbReference>
<accession>A0A6J1MG38</accession>
<dbReference type="InterPro" id="IPR005828">
    <property type="entry name" value="MFS_sugar_transport-like"/>
</dbReference>
<comment type="subcellular location">
    <subcellularLocation>
        <location evidence="1">Membrane</location>
        <topology evidence="1">Multi-pass membrane protein</topology>
    </subcellularLocation>
</comment>
<protein>
    <submittedName>
        <fullName evidence="8">Organic cation transporter-like protein</fullName>
    </submittedName>
</protein>
<evidence type="ECO:0000256" key="5">
    <source>
        <dbReference type="SAM" id="Phobius"/>
    </source>
</evidence>
<keyword evidence="3 5" id="KW-1133">Transmembrane helix</keyword>
<feature type="transmembrane region" description="Helical" evidence="5">
    <location>
        <begin position="149"/>
        <end position="168"/>
    </location>
</feature>
<feature type="transmembrane region" description="Helical" evidence="5">
    <location>
        <begin position="480"/>
        <end position="499"/>
    </location>
</feature>
<feature type="transmembrane region" description="Helical" evidence="5">
    <location>
        <begin position="238"/>
        <end position="257"/>
    </location>
</feature>
<keyword evidence="7" id="KW-1185">Reference proteome</keyword>
<dbReference type="GO" id="GO:0016020">
    <property type="term" value="C:membrane"/>
    <property type="evidence" value="ECO:0007669"/>
    <property type="project" value="UniProtKB-SubCell"/>
</dbReference>
<feature type="transmembrane region" description="Helical" evidence="5">
    <location>
        <begin position="208"/>
        <end position="232"/>
    </location>
</feature>
<dbReference type="OrthoDB" id="6884957at2759"/>
<proteinExistence type="predicted"/>
<feature type="transmembrane region" description="Helical" evidence="5">
    <location>
        <begin position="456"/>
        <end position="474"/>
    </location>
</feature>
<dbReference type="KEGG" id="dhe:111604266"/>
<evidence type="ECO:0000256" key="2">
    <source>
        <dbReference type="ARBA" id="ARBA00022692"/>
    </source>
</evidence>
<keyword evidence="2 5" id="KW-0812">Transmembrane</keyword>
<dbReference type="Proteomes" id="UP000504633">
    <property type="component" value="Unplaced"/>
</dbReference>
<gene>
    <name evidence="8" type="primary">LOC111604266</name>
</gene>
<feature type="transmembrane region" description="Helical" evidence="5">
    <location>
        <begin position="390"/>
        <end position="409"/>
    </location>
</feature>
<dbReference type="InterPro" id="IPR036259">
    <property type="entry name" value="MFS_trans_sf"/>
</dbReference>
<sequence length="540" mass="60579">MDFTSVLENCGAFGPFQHVILLLYGYTNILSSLHYFSQTLITFTPEHWCYHEDLENLTSSDLRLIYANVTYKSCTQLERVVNGTGIAAKSGQCDDWIFMREQGYESITTELKWVCDKSHHSAVGQSFFFIGSVVGTITFGNLSDRIGRLPALLLATLAGASGDFLTSFVHSLPLFAFSRFVSGLSTDTMYYLMYILVFEYLSPKHRTFGLNIVLAFFYCFGLMSSPWLAIWIGDWRHYLWLASLPALAVLAYPLFICESAQWLLTKQRYDRAVQCLKWVAKFNGRQVEDSVFSKFISYYREKMKDELKPTTDEDTFLGMFRTPNLRRCTLCLLLKSVIITLSYDVMNRNMEGLGTSPFKLFSYTSINYLPAGCTILLLQNSIGRKGMACGALLVGGIITTVTGFLIAFLDPKENALLLAVMIGLGRYGVTVSYDAEIQYAAEIIPTSVRGRALSNIHVVGLASNSLVFYVIYLAKFYKPLPSIFISCLMFIGAGICLTLPETLNRKLPENLAEAEAFVKQETGQCLSLFPKREPISSTAI</sequence>
<evidence type="ECO:0000259" key="6">
    <source>
        <dbReference type="PROSITE" id="PS50850"/>
    </source>
</evidence>
<evidence type="ECO:0000313" key="8">
    <source>
        <dbReference type="RefSeq" id="XP_023178031.2"/>
    </source>
</evidence>
<feature type="transmembrane region" description="Helical" evidence="5">
    <location>
        <begin position="328"/>
        <end position="346"/>
    </location>
</feature>
<dbReference type="RefSeq" id="XP_023178031.2">
    <property type="nucleotide sequence ID" value="XM_023322263.2"/>
</dbReference>
<dbReference type="AlphaFoldDB" id="A0A6J1MG38"/>
<keyword evidence="4 5" id="KW-0472">Membrane</keyword>
<name>A0A6J1MG38_DROHY</name>
<evidence type="ECO:0000256" key="3">
    <source>
        <dbReference type="ARBA" id="ARBA00022989"/>
    </source>
</evidence>
<dbReference type="GeneID" id="111604266"/>
<organism evidence="7 8">
    <name type="scientific">Drosophila hydei</name>
    <name type="common">Fruit fly</name>
    <dbReference type="NCBI Taxonomy" id="7224"/>
    <lineage>
        <taxon>Eukaryota</taxon>
        <taxon>Metazoa</taxon>
        <taxon>Ecdysozoa</taxon>
        <taxon>Arthropoda</taxon>
        <taxon>Hexapoda</taxon>
        <taxon>Insecta</taxon>
        <taxon>Pterygota</taxon>
        <taxon>Neoptera</taxon>
        <taxon>Endopterygota</taxon>
        <taxon>Diptera</taxon>
        <taxon>Brachycera</taxon>
        <taxon>Muscomorpha</taxon>
        <taxon>Ephydroidea</taxon>
        <taxon>Drosophilidae</taxon>
        <taxon>Drosophila</taxon>
    </lineage>
</organism>
<dbReference type="SUPFAM" id="SSF103473">
    <property type="entry name" value="MFS general substrate transporter"/>
    <property type="match status" value="1"/>
</dbReference>
<evidence type="ECO:0000313" key="7">
    <source>
        <dbReference type="Proteomes" id="UP000504633"/>
    </source>
</evidence>
<dbReference type="PROSITE" id="PS50850">
    <property type="entry name" value="MFS"/>
    <property type="match status" value="1"/>
</dbReference>
<dbReference type="InterPro" id="IPR020846">
    <property type="entry name" value="MFS_dom"/>
</dbReference>
<feature type="transmembrane region" description="Helical" evidence="5">
    <location>
        <begin position="122"/>
        <end position="142"/>
    </location>
</feature>
<dbReference type="GO" id="GO:0022857">
    <property type="term" value="F:transmembrane transporter activity"/>
    <property type="evidence" value="ECO:0007669"/>
    <property type="project" value="InterPro"/>
</dbReference>
<feature type="domain" description="Major facilitator superfamily (MFS) profile" evidence="6">
    <location>
        <begin position="80"/>
        <end position="504"/>
    </location>
</feature>
<evidence type="ECO:0000256" key="4">
    <source>
        <dbReference type="ARBA" id="ARBA00023136"/>
    </source>
</evidence>
<evidence type="ECO:0000256" key="1">
    <source>
        <dbReference type="ARBA" id="ARBA00004141"/>
    </source>
</evidence>
<dbReference type="Gene3D" id="1.20.1250.20">
    <property type="entry name" value="MFS general substrate transporter like domains"/>
    <property type="match status" value="1"/>
</dbReference>
<dbReference type="PANTHER" id="PTHR24064">
    <property type="entry name" value="SOLUTE CARRIER FAMILY 22 MEMBER"/>
    <property type="match status" value="1"/>
</dbReference>
<feature type="transmembrane region" description="Helical" evidence="5">
    <location>
        <begin position="180"/>
        <end position="201"/>
    </location>
</feature>
<dbReference type="OMA" id="EHWCYHD"/>
<feature type="transmembrane region" description="Helical" evidence="5">
    <location>
        <begin position="358"/>
        <end position="378"/>
    </location>
</feature>
<reference evidence="8" key="1">
    <citation type="submission" date="2025-08" db="UniProtKB">
        <authorList>
            <consortium name="RefSeq"/>
        </authorList>
    </citation>
    <scope>IDENTIFICATION</scope>
    <source>
        <strain evidence="8">15085-1641.00</strain>
        <tissue evidence="8">Whole body</tissue>
    </source>
</reference>